<dbReference type="AlphaFoldDB" id="W6M9T1"/>
<reference evidence="2" key="2">
    <citation type="submission" date="2014-03" db="EMBL/GenBank/DDBJ databases">
        <title>Candidatus Competibacter-lineage genomes retrieved from metagenomes reveal functional metabolic diversity.</title>
        <authorList>
            <person name="McIlroy S.J."/>
            <person name="Albertsen M."/>
            <person name="Andresen E.K."/>
            <person name="Saunders A.M."/>
            <person name="Kristiansen R."/>
            <person name="Stokholm-Bjerregaard M."/>
            <person name="Nielsen K.L."/>
            <person name="Nielsen P.H."/>
        </authorList>
    </citation>
    <scope>NUCLEOTIDE SEQUENCE</scope>
    <source>
        <strain evidence="2">Run_A_D11</strain>
    </source>
</reference>
<reference evidence="2" key="1">
    <citation type="submission" date="2013-07" db="EMBL/GenBank/DDBJ databases">
        <authorList>
            <person name="McIlroy S."/>
        </authorList>
    </citation>
    <scope>NUCLEOTIDE SEQUENCE [LARGE SCALE GENOMIC DNA]</scope>
    <source>
        <strain evidence="2">Run_A_D11</strain>
    </source>
</reference>
<dbReference type="Pfam" id="PF01656">
    <property type="entry name" value="CbiA"/>
    <property type="match status" value="1"/>
</dbReference>
<proteinExistence type="predicted"/>
<dbReference type="Gene3D" id="3.40.50.300">
    <property type="entry name" value="P-loop containing nucleotide triphosphate hydrolases"/>
    <property type="match status" value="1"/>
</dbReference>
<evidence type="ECO:0000313" key="2">
    <source>
        <dbReference type="EMBL" id="CDI04771.1"/>
    </source>
</evidence>
<dbReference type="OrthoDB" id="9791228at2"/>
<dbReference type="SUPFAM" id="SSF52540">
    <property type="entry name" value="P-loop containing nucleoside triphosphate hydrolases"/>
    <property type="match status" value="1"/>
</dbReference>
<protein>
    <recommendedName>
        <fullName evidence="1">CobQ/CobB/MinD/ParA nucleotide binding domain-containing protein</fullName>
    </recommendedName>
</protein>
<accession>W6M9T1</accession>
<sequence>MTPRVLFVCSNKGGAGKTTFARALLELLRCEGHEVAAYDADGRVGQLYQHEGTRDARGVLVARQDPLVGCACFDIREDDERDILLNALSGNPPILLFDLPGGVVGELGKVMDRGLVPNALFSAYRKRGYAITMVFVMTPIQASIRTVRQSIENFGHNVDYVAVKNLAFGPEHSFVLFDGCDQEGLQLPVSESKQALQKQGGVLVTMPALDARSYALLDVYSAKYTEAATGQGRALRIPIADQERIGAWMQDFDRQMAPARPLLGFLPEEIAAEEAVPRVSVLAAP</sequence>
<evidence type="ECO:0000259" key="1">
    <source>
        <dbReference type="Pfam" id="PF01656"/>
    </source>
</evidence>
<gene>
    <name evidence="2" type="ORF">BN873_p70009</name>
</gene>
<evidence type="ECO:0000313" key="3">
    <source>
        <dbReference type="Proteomes" id="UP000035760"/>
    </source>
</evidence>
<dbReference type="InterPro" id="IPR002586">
    <property type="entry name" value="CobQ/CobB/MinD/ParA_Nub-bd_dom"/>
</dbReference>
<dbReference type="RefSeq" id="WP_048677185.1">
    <property type="nucleotide sequence ID" value="NZ_CBTJ020000119.1"/>
</dbReference>
<keyword evidence="3" id="KW-1185">Reference proteome</keyword>
<name>W6M9T1_9GAMM</name>
<organism evidence="2 3">
    <name type="scientific">Candidatus Competibacter denitrificans Run_A_D11</name>
    <dbReference type="NCBI Taxonomy" id="1400863"/>
    <lineage>
        <taxon>Bacteria</taxon>
        <taxon>Pseudomonadati</taxon>
        <taxon>Pseudomonadota</taxon>
        <taxon>Gammaproteobacteria</taxon>
        <taxon>Candidatus Competibacteraceae</taxon>
        <taxon>Candidatus Competibacter</taxon>
    </lineage>
</organism>
<dbReference type="EMBL" id="CBTJ020000119">
    <property type="protein sequence ID" value="CDI04771.1"/>
    <property type="molecule type" value="Genomic_DNA"/>
</dbReference>
<comment type="caution">
    <text evidence="2">The sequence shown here is derived from an EMBL/GenBank/DDBJ whole genome shotgun (WGS) entry which is preliminary data.</text>
</comment>
<feature type="domain" description="CobQ/CobB/MinD/ParA nucleotide binding" evidence="1">
    <location>
        <begin position="7"/>
        <end position="267"/>
    </location>
</feature>
<dbReference type="InterPro" id="IPR027417">
    <property type="entry name" value="P-loop_NTPase"/>
</dbReference>
<dbReference type="Proteomes" id="UP000035760">
    <property type="component" value="Unassembled WGS sequence"/>
</dbReference>